<dbReference type="InterPro" id="IPR007313">
    <property type="entry name" value="FxsA"/>
</dbReference>
<dbReference type="PANTHER" id="PTHR35335">
    <property type="entry name" value="UPF0716 PROTEIN FXSA"/>
    <property type="match status" value="1"/>
</dbReference>
<proteinExistence type="predicted"/>
<dbReference type="RefSeq" id="WP_111403188.1">
    <property type="nucleotide sequence ID" value="NZ_QEPN01000005.1"/>
</dbReference>
<gene>
    <name evidence="2" type="ORF">DPV93_06895</name>
</gene>
<name>A0A369YGE6_9PAST</name>
<dbReference type="GO" id="GO:0016020">
    <property type="term" value="C:membrane"/>
    <property type="evidence" value="ECO:0007669"/>
    <property type="project" value="InterPro"/>
</dbReference>
<comment type="caution">
    <text evidence="2">The sequence shown here is derived from an EMBL/GenBank/DDBJ whole genome shotgun (WGS) entry which is preliminary data.</text>
</comment>
<feature type="transmembrane region" description="Helical" evidence="1">
    <location>
        <begin position="26"/>
        <end position="48"/>
    </location>
</feature>
<dbReference type="PANTHER" id="PTHR35335:SF1">
    <property type="entry name" value="UPF0716 PROTEIN FXSA"/>
    <property type="match status" value="1"/>
</dbReference>
<evidence type="ECO:0000313" key="2">
    <source>
        <dbReference type="EMBL" id="RDE71345.1"/>
    </source>
</evidence>
<keyword evidence="1" id="KW-0812">Transmembrane</keyword>
<dbReference type="NCBIfam" id="NF008528">
    <property type="entry name" value="PRK11463.1-2"/>
    <property type="match status" value="1"/>
</dbReference>
<sequence length="155" mass="17588">MPVLWGLLGIIFYIYCEISLLVEVGSALGVLPTLLLLIAISFVGLWFVKLRGAYTLMAVRQQLAKGELPTDAVINAVLFILAGILLIIPGFLSDILAVLMVLPITRTLFKLWFFKFFKSRVRFTHFTQFRSGQGAESEVFEAEFTREQDKNKWIK</sequence>
<reference evidence="2 3" key="1">
    <citation type="submission" date="2018-05" db="EMBL/GenBank/DDBJ databases">
        <title>Draft Genome Sequences for a Diverse set of 7 Haemophilus Species.</title>
        <authorList>
            <person name="Nichols M."/>
            <person name="Topaz N."/>
            <person name="Wang X."/>
            <person name="Wang X."/>
            <person name="Boxrud D."/>
        </authorList>
    </citation>
    <scope>NUCLEOTIDE SEQUENCE [LARGE SCALE GENOMIC DNA]</scope>
    <source>
        <strain evidence="2 3">C2002001239</strain>
    </source>
</reference>
<protein>
    <submittedName>
        <fullName evidence="2">FxsA family protein</fullName>
    </submittedName>
</protein>
<feature type="transmembrane region" description="Helical" evidence="1">
    <location>
        <begin position="68"/>
        <end position="89"/>
    </location>
</feature>
<accession>A0A369YGE6</accession>
<organism evidence="2 3">
    <name type="scientific">Haemophilus sputorum</name>
    <dbReference type="NCBI Taxonomy" id="1078480"/>
    <lineage>
        <taxon>Bacteria</taxon>
        <taxon>Pseudomonadati</taxon>
        <taxon>Pseudomonadota</taxon>
        <taxon>Gammaproteobacteria</taxon>
        <taxon>Pasteurellales</taxon>
        <taxon>Pasteurellaceae</taxon>
        <taxon>Haemophilus</taxon>
    </lineage>
</organism>
<evidence type="ECO:0000313" key="3">
    <source>
        <dbReference type="Proteomes" id="UP000253872"/>
    </source>
</evidence>
<keyword evidence="1" id="KW-0472">Membrane</keyword>
<feature type="transmembrane region" description="Helical" evidence="1">
    <location>
        <begin position="95"/>
        <end position="113"/>
    </location>
</feature>
<keyword evidence="1" id="KW-1133">Transmembrane helix</keyword>
<dbReference type="Proteomes" id="UP000253872">
    <property type="component" value="Unassembled WGS sequence"/>
</dbReference>
<evidence type="ECO:0000256" key="1">
    <source>
        <dbReference type="SAM" id="Phobius"/>
    </source>
</evidence>
<dbReference type="EMBL" id="QEPN01000005">
    <property type="protein sequence ID" value="RDE71345.1"/>
    <property type="molecule type" value="Genomic_DNA"/>
</dbReference>
<dbReference type="Pfam" id="PF04186">
    <property type="entry name" value="FxsA"/>
    <property type="match status" value="1"/>
</dbReference>
<dbReference type="STRING" id="1035839.GCA_000238795_00034"/>
<dbReference type="AlphaFoldDB" id="A0A369YGE6"/>